<feature type="compositionally biased region" description="Low complexity" evidence="1">
    <location>
        <begin position="259"/>
        <end position="269"/>
    </location>
</feature>
<feature type="region of interest" description="Disordered" evidence="1">
    <location>
        <begin position="347"/>
        <end position="370"/>
    </location>
</feature>
<dbReference type="Proteomes" id="UP001470230">
    <property type="component" value="Unassembled WGS sequence"/>
</dbReference>
<feature type="region of interest" description="Disordered" evidence="1">
    <location>
        <begin position="249"/>
        <end position="279"/>
    </location>
</feature>
<dbReference type="InterPro" id="IPR010736">
    <property type="entry name" value="SHIPPO-rpt"/>
</dbReference>
<organism evidence="2 3">
    <name type="scientific">Tritrichomonas musculus</name>
    <dbReference type="NCBI Taxonomy" id="1915356"/>
    <lineage>
        <taxon>Eukaryota</taxon>
        <taxon>Metamonada</taxon>
        <taxon>Parabasalia</taxon>
        <taxon>Tritrichomonadida</taxon>
        <taxon>Tritrichomonadidae</taxon>
        <taxon>Tritrichomonas</taxon>
    </lineage>
</organism>
<evidence type="ECO:0000313" key="2">
    <source>
        <dbReference type="EMBL" id="KAK8884914.1"/>
    </source>
</evidence>
<name>A0ABR2K1D4_9EUKA</name>
<accession>A0ABR2K1D4</accession>
<dbReference type="EMBL" id="JAPFFF010000008">
    <property type="protein sequence ID" value="KAK8884914.1"/>
    <property type="molecule type" value="Genomic_DNA"/>
</dbReference>
<dbReference type="Pfam" id="PF07004">
    <property type="entry name" value="SHIPPO-rpt"/>
    <property type="match status" value="3"/>
</dbReference>
<gene>
    <name evidence="2" type="ORF">M9Y10_044037</name>
</gene>
<protein>
    <submittedName>
        <fullName evidence="2">Uncharacterized protein</fullName>
    </submittedName>
</protein>
<evidence type="ECO:0000313" key="3">
    <source>
        <dbReference type="Proteomes" id="UP001470230"/>
    </source>
</evidence>
<evidence type="ECO:0000256" key="1">
    <source>
        <dbReference type="SAM" id="MobiDB-lite"/>
    </source>
</evidence>
<sequence length="424" mass="49140">MMKNQEKLSRVIDHFERHLSNRNDARPTTGMVGQRCLGFVQDSNGNLIRIIPEIKGEECVGPGSYNPEKPTSFKKSVKISSNSKRTNFIQNDNFKVGPQSYNNAYPTSKKYKHEMRTHDIGKPIEPFKAGNLEHKPWIKKSLSPIPRNRFPTTVFKENKPSPFFASKQKREIFACEPDETELKYIPYDLPAPKDSPYFDFKNQVPRYYDDPNQNPSPCTYTLPDTFGKQSPAFDLSPSWVDINIKKVDKKSKNKKNDSENPNNGNNEGKQISDEEFFSTKLNTPGPGYYETSEKKKVLKSKSPVFANKIPRYRDFEYDDDKPNSCTYNIDRGDKNDKIPMVFKRNTNRPMTSWDRNSLDNPPGPGKYDPYDSKLNRAIKIKENKKASYVQSQDDHQYAFSTPHSSLIKRTYNTRYYHVNKYLVK</sequence>
<comment type="caution">
    <text evidence="2">The sequence shown here is derived from an EMBL/GenBank/DDBJ whole genome shotgun (WGS) entry which is preliminary data.</text>
</comment>
<proteinExistence type="predicted"/>
<feature type="compositionally biased region" description="Polar residues" evidence="1">
    <location>
        <begin position="347"/>
        <end position="359"/>
    </location>
</feature>
<reference evidence="2 3" key="1">
    <citation type="submission" date="2024-04" db="EMBL/GenBank/DDBJ databases">
        <title>Tritrichomonas musculus Genome.</title>
        <authorList>
            <person name="Alves-Ferreira E."/>
            <person name="Grigg M."/>
            <person name="Lorenzi H."/>
            <person name="Galac M."/>
        </authorList>
    </citation>
    <scope>NUCLEOTIDE SEQUENCE [LARGE SCALE GENOMIC DNA]</scope>
    <source>
        <strain evidence="2 3">EAF2021</strain>
    </source>
</reference>
<keyword evidence="3" id="KW-1185">Reference proteome</keyword>